<reference evidence="2 3" key="1">
    <citation type="submission" date="2018-11" db="EMBL/GenBank/DDBJ databases">
        <title>Sequencing the genomes of 1000 actinobacteria strains.</title>
        <authorList>
            <person name="Klenk H.-P."/>
        </authorList>
    </citation>
    <scope>NUCLEOTIDE SEQUENCE [LARGE SCALE GENOMIC DNA]</scope>
    <source>
        <strain evidence="2 3">DSM 14012</strain>
    </source>
</reference>
<feature type="region of interest" description="Disordered" evidence="1">
    <location>
        <begin position="78"/>
        <end position="125"/>
    </location>
</feature>
<evidence type="ECO:0000313" key="3">
    <source>
        <dbReference type="Proteomes" id="UP000266915"/>
    </source>
</evidence>
<keyword evidence="3" id="KW-1185">Reference proteome</keyword>
<organism evidence="2 3">
    <name type="scientific">Plantibacter flavus</name>
    <dbReference type="NCBI Taxonomy" id="150123"/>
    <lineage>
        <taxon>Bacteria</taxon>
        <taxon>Bacillati</taxon>
        <taxon>Actinomycetota</taxon>
        <taxon>Actinomycetes</taxon>
        <taxon>Micrococcales</taxon>
        <taxon>Microbacteriaceae</taxon>
        <taxon>Plantibacter</taxon>
    </lineage>
</organism>
<sequence>MLLAEAYISHRGPLLAAIQSAYGLRLRDRPLMEMSDLVADLPPGCSLWRAIGGPLAWSAETHMLSLVEYQMRRLAWMQSEDAQKKPPRNAPKPPETPPYAGEVAVQDAHAQRQRAARQRRQQPTQ</sequence>
<accession>A0A3N2C0W2</accession>
<evidence type="ECO:0000313" key="2">
    <source>
        <dbReference type="EMBL" id="ROR81131.1"/>
    </source>
</evidence>
<comment type="caution">
    <text evidence="2">The sequence shown here is derived from an EMBL/GenBank/DDBJ whole genome shotgun (WGS) entry which is preliminary data.</text>
</comment>
<evidence type="ECO:0000256" key="1">
    <source>
        <dbReference type="SAM" id="MobiDB-lite"/>
    </source>
</evidence>
<gene>
    <name evidence="2" type="ORF">EDD42_1183</name>
</gene>
<dbReference type="Proteomes" id="UP000266915">
    <property type="component" value="Unassembled WGS sequence"/>
</dbReference>
<feature type="compositionally biased region" description="Basic residues" evidence="1">
    <location>
        <begin position="111"/>
        <end position="125"/>
    </location>
</feature>
<name>A0A3N2C0W2_9MICO</name>
<dbReference type="EMBL" id="RKHL01000001">
    <property type="protein sequence ID" value="ROR81131.1"/>
    <property type="molecule type" value="Genomic_DNA"/>
</dbReference>
<proteinExistence type="predicted"/>
<protein>
    <submittedName>
        <fullName evidence="2">Uncharacterized protein</fullName>
    </submittedName>
</protein>
<feature type="compositionally biased region" description="Pro residues" evidence="1">
    <location>
        <begin position="88"/>
        <end position="97"/>
    </location>
</feature>
<dbReference type="AlphaFoldDB" id="A0A3N2C0W2"/>